<dbReference type="InterPro" id="IPR045919">
    <property type="entry name" value="DUF6338"/>
</dbReference>
<proteinExistence type="predicted"/>
<keyword evidence="1" id="KW-1133">Transmembrane helix</keyword>
<evidence type="ECO:0000313" key="3">
    <source>
        <dbReference type="Proteomes" id="UP000037247"/>
    </source>
</evidence>
<dbReference type="Proteomes" id="UP000037247">
    <property type="component" value="Unassembled WGS sequence"/>
</dbReference>
<keyword evidence="3" id="KW-1185">Reference proteome</keyword>
<feature type="transmembrane region" description="Helical" evidence="1">
    <location>
        <begin position="80"/>
        <end position="106"/>
    </location>
</feature>
<evidence type="ECO:0000313" key="2">
    <source>
        <dbReference type="EMBL" id="KNA89263.1"/>
    </source>
</evidence>
<accession>A0ABR5I6M3</accession>
<comment type="caution">
    <text evidence="2">The sequence shown here is derived from an EMBL/GenBank/DDBJ whole genome shotgun (WGS) entry which is preliminary data.</text>
</comment>
<reference evidence="2 3" key="1">
    <citation type="submission" date="2015-05" db="EMBL/GenBank/DDBJ databases">
        <title>Draft genome sequence of the bacterium Gordonia jacobaea a new member of the Gordonia genus.</title>
        <authorList>
            <person name="Jimenez-Galisteo G."/>
            <person name="Dominguez A."/>
            <person name="Munoz E."/>
            <person name="Vinas M."/>
        </authorList>
    </citation>
    <scope>NUCLEOTIDE SEQUENCE [LARGE SCALE GENOMIC DNA]</scope>
    <source>
        <strain evidence="3">mv1</strain>
    </source>
</reference>
<evidence type="ECO:0000256" key="1">
    <source>
        <dbReference type="SAM" id="Phobius"/>
    </source>
</evidence>
<dbReference type="EMBL" id="LDTZ01000029">
    <property type="protein sequence ID" value="KNA89263.1"/>
    <property type="molecule type" value="Genomic_DNA"/>
</dbReference>
<dbReference type="RefSeq" id="WP_005179968.1">
    <property type="nucleotide sequence ID" value="NZ_LDTZ01000029.1"/>
</dbReference>
<sequence>MVSGWQQALTLIIVLIPGFVYQGVKRHRVGPSLEDQDLSIRLLRALVTSVIFLVVYAIALGDFLADRFLESDPQQRYDDVWAVGLIVGGLVFFIPAVAGHVSAAYLTRKRYFSSADSMTFWETVRTTAEPDDNELSWGRALFSRDTDYSPIPTAWDFATQDIPVGSFVRVLLPDDTWLGGQADRGSYFTSYPEPRDLYVDRAWQLDNDGVFVRELPGPTGIWIPCSDAKLLHVTPPAEGEDTDADEEGAERSSWRDWWIIAASVGVAIFVHRTRVSRILERRRQR</sequence>
<dbReference type="Pfam" id="PF19865">
    <property type="entry name" value="DUF6338"/>
    <property type="match status" value="1"/>
</dbReference>
<protein>
    <recommendedName>
        <fullName evidence="4">DUF3592 domain-containing protein</fullName>
    </recommendedName>
</protein>
<name>A0ABR5I6M3_9ACTN</name>
<keyword evidence="1" id="KW-0812">Transmembrane</keyword>
<evidence type="ECO:0008006" key="4">
    <source>
        <dbReference type="Google" id="ProtNLM"/>
    </source>
</evidence>
<feature type="transmembrane region" description="Helical" evidence="1">
    <location>
        <begin position="45"/>
        <end position="65"/>
    </location>
</feature>
<gene>
    <name evidence="2" type="ORF">ABW18_21860</name>
</gene>
<feature type="transmembrane region" description="Helical" evidence="1">
    <location>
        <begin position="6"/>
        <end position="24"/>
    </location>
</feature>
<organism evidence="2 3">
    <name type="scientific">Gordonia jacobaea</name>
    <dbReference type="NCBI Taxonomy" id="122202"/>
    <lineage>
        <taxon>Bacteria</taxon>
        <taxon>Bacillati</taxon>
        <taxon>Actinomycetota</taxon>
        <taxon>Actinomycetes</taxon>
        <taxon>Mycobacteriales</taxon>
        <taxon>Gordoniaceae</taxon>
        <taxon>Gordonia</taxon>
    </lineage>
</organism>
<keyword evidence="1" id="KW-0472">Membrane</keyword>